<gene>
    <name evidence="1" type="ORF">SCMU_14580</name>
</gene>
<evidence type="ECO:0000313" key="2">
    <source>
        <dbReference type="Proteomes" id="UP001319861"/>
    </source>
</evidence>
<accession>A0ABM7PTQ6</accession>
<proteinExistence type="predicted"/>
<evidence type="ECO:0000313" key="1">
    <source>
        <dbReference type="EMBL" id="BCT75616.1"/>
    </source>
</evidence>
<organism evidence="1 2">
    <name type="scientific">Sinomonas cyclohexanicum</name>
    <name type="common">Corynebacterium cyclohexanicum</name>
    <dbReference type="NCBI Taxonomy" id="322009"/>
    <lineage>
        <taxon>Bacteria</taxon>
        <taxon>Bacillati</taxon>
        <taxon>Actinomycetota</taxon>
        <taxon>Actinomycetes</taxon>
        <taxon>Micrococcales</taxon>
        <taxon>Micrococcaceae</taxon>
        <taxon>Sinomonas</taxon>
    </lineage>
</organism>
<reference evidence="1 2" key="1">
    <citation type="journal article" date="2021" name="J. Biosci. Bioeng.">
        <title>Identification and characterization of a chc gene cluster responsible for the aromatization pathway of cyclohexanecarboxylate degradation in Sinomonas cyclohexanicum ATCC 51369.</title>
        <authorList>
            <person name="Yamamoto T."/>
            <person name="Hasegawa Y."/>
            <person name="Lau P.C.K."/>
            <person name="Iwaki H."/>
        </authorList>
    </citation>
    <scope>NUCLEOTIDE SEQUENCE [LARGE SCALE GENOMIC DNA]</scope>
    <source>
        <strain evidence="1 2">ATCC 51369</strain>
    </source>
</reference>
<name>A0ABM7PTQ6_SINCY</name>
<sequence length="80" mass="8966">MTGAVARGRTVRADPSWRCRRCGTDNHRMVPEDGPWCSDCMGIIAIDPGYLAGHPDAQALLDRYVNRRHGARRRVHATTH</sequence>
<dbReference type="EMBL" id="AP024525">
    <property type="protein sequence ID" value="BCT75616.1"/>
    <property type="molecule type" value="Genomic_DNA"/>
</dbReference>
<protein>
    <recommendedName>
        <fullName evidence="3">GATA-type domain-containing protein</fullName>
    </recommendedName>
</protein>
<dbReference type="Proteomes" id="UP001319861">
    <property type="component" value="Chromosome"/>
</dbReference>
<evidence type="ECO:0008006" key="3">
    <source>
        <dbReference type="Google" id="ProtNLM"/>
    </source>
</evidence>
<keyword evidence="2" id="KW-1185">Reference proteome</keyword>